<accession>A0A9J6CN44</accession>
<dbReference type="GO" id="GO:0005788">
    <property type="term" value="C:endoplasmic reticulum lumen"/>
    <property type="evidence" value="ECO:0007669"/>
    <property type="project" value="UniProtKB-SubCell"/>
</dbReference>
<evidence type="ECO:0000256" key="9">
    <source>
        <dbReference type="ARBA" id="ARBA00023002"/>
    </source>
</evidence>
<evidence type="ECO:0000256" key="7">
    <source>
        <dbReference type="ARBA" id="ARBA00022896"/>
    </source>
</evidence>
<dbReference type="Proteomes" id="UP001107558">
    <property type="component" value="Chromosome 1"/>
</dbReference>
<dbReference type="GO" id="GO:0005506">
    <property type="term" value="F:iron ion binding"/>
    <property type="evidence" value="ECO:0007669"/>
    <property type="project" value="InterPro"/>
</dbReference>
<keyword evidence="8" id="KW-0223">Dioxygenase</keyword>
<sequence>MEKLANDEAIILEEFEKFVNDLENEMNYLVRKLNIWIEEHKHAMKDIIKYITNPINSLLLIKRTTVDVDLIHSRLLSTFYRFKQKIAKLQPTTEDFSGAVDGLLRLQSIYKLQTSDIVNGVIDGEQVSEKMKSHDLLSIATHAMTLEKRNFFIDEYSRELKRSISENGDEFDEIDQQHLYHLELSNLNTTKINPYSMNDFPKNGIYSLEKEEILYSKMCRKEGLKSPKESAALKCRYLSISAFSKIAPYKIEEADHHSNLVIFHEIISDSEIEILKNISRQKLTRGEIYENDLQRAKTFKRVAKVAWLKDEESEVVSRISKRVEDMTGLSMKTAEDLQVQNYGIGGHYNPHWDMTLKRDGHKWTNGNRIATVLFYLSTVDKGGATVFPYLKVHVPAVKGTAAFWYNLRESGDDDYYTRHAACPVLIGSKWVANKWIHEHEQEFRRPCLVEKYIETSESETMSNVF</sequence>
<dbReference type="InterPro" id="IPR045054">
    <property type="entry name" value="P4HA-like"/>
</dbReference>
<feature type="coiled-coil region" evidence="11">
    <location>
        <begin position="12"/>
        <end position="39"/>
    </location>
</feature>
<dbReference type="EMBL" id="JADBJN010000001">
    <property type="protein sequence ID" value="KAG5683348.1"/>
    <property type="molecule type" value="Genomic_DNA"/>
</dbReference>
<dbReference type="OrthoDB" id="420380at2759"/>
<dbReference type="SMART" id="SM00702">
    <property type="entry name" value="P4Hc"/>
    <property type="match status" value="1"/>
</dbReference>
<keyword evidence="10" id="KW-0408">Iron</keyword>
<evidence type="ECO:0000256" key="11">
    <source>
        <dbReference type="SAM" id="Coils"/>
    </source>
</evidence>
<evidence type="ECO:0000313" key="14">
    <source>
        <dbReference type="Proteomes" id="UP001107558"/>
    </source>
</evidence>
<feature type="domain" description="Fe2OG dioxygenase" evidence="12">
    <location>
        <begin position="333"/>
        <end position="438"/>
    </location>
</feature>
<comment type="cofactor">
    <cofactor evidence="1">
        <name>L-ascorbate</name>
        <dbReference type="ChEBI" id="CHEBI:38290"/>
    </cofactor>
</comment>
<keyword evidence="6" id="KW-0479">Metal-binding</keyword>
<evidence type="ECO:0000256" key="6">
    <source>
        <dbReference type="ARBA" id="ARBA00022723"/>
    </source>
</evidence>
<evidence type="ECO:0000256" key="2">
    <source>
        <dbReference type="ARBA" id="ARBA00002035"/>
    </source>
</evidence>
<evidence type="ECO:0000259" key="12">
    <source>
        <dbReference type="PROSITE" id="PS51471"/>
    </source>
</evidence>
<reference evidence="13" key="1">
    <citation type="submission" date="2021-03" db="EMBL/GenBank/DDBJ databases">
        <title>Chromosome level genome of the anhydrobiotic midge Polypedilum vanderplanki.</title>
        <authorList>
            <person name="Yoshida Y."/>
            <person name="Kikawada T."/>
            <person name="Gusev O."/>
        </authorList>
    </citation>
    <scope>NUCLEOTIDE SEQUENCE</scope>
    <source>
        <strain evidence="13">NIAS01</strain>
        <tissue evidence="13">Whole body or cell culture</tissue>
    </source>
</reference>
<protein>
    <recommendedName>
        <fullName evidence="5">procollagen-proline 4-dioxygenase</fullName>
        <ecNumber evidence="5">1.14.11.2</ecNumber>
    </recommendedName>
</protein>
<dbReference type="PANTHER" id="PTHR10869">
    <property type="entry name" value="PROLYL 4-HYDROXYLASE ALPHA SUBUNIT"/>
    <property type="match status" value="1"/>
</dbReference>
<dbReference type="GO" id="GO:0004656">
    <property type="term" value="F:procollagen-proline 4-dioxygenase activity"/>
    <property type="evidence" value="ECO:0007669"/>
    <property type="project" value="UniProtKB-EC"/>
</dbReference>
<name>A0A9J6CN44_POLVA</name>
<dbReference type="Gene3D" id="2.60.120.620">
    <property type="entry name" value="q2cbj1_9rhob like domain"/>
    <property type="match status" value="1"/>
</dbReference>
<evidence type="ECO:0000256" key="3">
    <source>
        <dbReference type="ARBA" id="ARBA00004319"/>
    </source>
</evidence>
<dbReference type="Gene3D" id="6.10.140.1460">
    <property type="match status" value="1"/>
</dbReference>
<comment type="function">
    <text evidence="2">Catalyzes the post-translational formation of 4-hydroxyproline in -Xaa-Pro-Gly- sequences in collagens and other proteins.</text>
</comment>
<dbReference type="Pfam" id="PF13640">
    <property type="entry name" value="2OG-FeII_Oxy_3"/>
    <property type="match status" value="1"/>
</dbReference>
<gene>
    <name evidence="13" type="ORF">PVAND_012634</name>
</gene>
<dbReference type="InterPro" id="IPR013547">
    <property type="entry name" value="P4H_N"/>
</dbReference>
<comment type="similarity">
    <text evidence="4">Belongs to the P4HA family.</text>
</comment>
<dbReference type="EC" id="1.14.11.2" evidence="5"/>
<keyword evidence="11" id="KW-0175">Coiled coil</keyword>
<evidence type="ECO:0000313" key="13">
    <source>
        <dbReference type="EMBL" id="KAG5683348.1"/>
    </source>
</evidence>
<proteinExistence type="inferred from homology"/>
<dbReference type="PROSITE" id="PS51471">
    <property type="entry name" value="FE2OG_OXY"/>
    <property type="match status" value="1"/>
</dbReference>
<comment type="caution">
    <text evidence="13">The sequence shown here is derived from an EMBL/GenBank/DDBJ whole genome shotgun (WGS) entry which is preliminary data.</text>
</comment>
<keyword evidence="7" id="KW-0847">Vitamin C</keyword>
<dbReference type="InterPro" id="IPR005123">
    <property type="entry name" value="Oxoglu/Fe-dep_dioxygenase_dom"/>
</dbReference>
<dbReference type="InterPro" id="IPR044862">
    <property type="entry name" value="Pro_4_hyd_alph_FE2OG_OXY"/>
</dbReference>
<comment type="subcellular location">
    <subcellularLocation>
        <location evidence="3">Endoplasmic reticulum lumen</location>
    </subcellularLocation>
</comment>
<evidence type="ECO:0000256" key="10">
    <source>
        <dbReference type="ARBA" id="ARBA00023004"/>
    </source>
</evidence>
<dbReference type="FunFam" id="2.60.120.620:FF:000011">
    <property type="entry name" value="Prolyl alpha subunit"/>
    <property type="match status" value="1"/>
</dbReference>
<dbReference type="PANTHER" id="PTHR10869:SF244">
    <property type="entry name" value="PROLYL 4-HYDROXYLASE SUBUNIT ALPHA-2"/>
    <property type="match status" value="1"/>
</dbReference>
<evidence type="ECO:0000256" key="8">
    <source>
        <dbReference type="ARBA" id="ARBA00022964"/>
    </source>
</evidence>
<keyword evidence="14" id="KW-1185">Reference proteome</keyword>
<dbReference type="InterPro" id="IPR006620">
    <property type="entry name" value="Pro_4_hyd_alph"/>
</dbReference>
<dbReference type="AlphaFoldDB" id="A0A9J6CN44"/>
<evidence type="ECO:0000256" key="4">
    <source>
        <dbReference type="ARBA" id="ARBA00006511"/>
    </source>
</evidence>
<keyword evidence="9" id="KW-0560">Oxidoreductase</keyword>
<evidence type="ECO:0000256" key="5">
    <source>
        <dbReference type="ARBA" id="ARBA00012269"/>
    </source>
</evidence>
<evidence type="ECO:0000256" key="1">
    <source>
        <dbReference type="ARBA" id="ARBA00001961"/>
    </source>
</evidence>
<dbReference type="GO" id="GO:0031418">
    <property type="term" value="F:L-ascorbic acid binding"/>
    <property type="evidence" value="ECO:0007669"/>
    <property type="project" value="UniProtKB-KW"/>
</dbReference>
<dbReference type="Pfam" id="PF08336">
    <property type="entry name" value="P4Ha_N"/>
    <property type="match status" value="1"/>
</dbReference>
<organism evidence="13 14">
    <name type="scientific">Polypedilum vanderplanki</name>
    <name type="common">Sleeping chironomid midge</name>
    <dbReference type="NCBI Taxonomy" id="319348"/>
    <lineage>
        <taxon>Eukaryota</taxon>
        <taxon>Metazoa</taxon>
        <taxon>Ecdysozoa</taxon>
        <taxon>Arthropoda</taxon>
        <taxon>Hexapoda</taxon>
        <taxon>Insecta</taxon>
        <taxon>Pterygota</taxon>
        <taxon>Neoptera</taxon>
        <taxon>Endopterygota</taxon>
        <taxon>Diptera</taxon>
        <taxon>Nematocera</taxon>
        <taxon>Chironomoidea</taxon>
        <taxon>Chironomidae</taxon>
        <taxon>Chironominae</taxon>
        <taxon>Polypedilum</taxon>
        <taxon>Polypedilum</taxon>
    </lineage>
</organism>